<dbReference type="STRING" id="246786.GS18_0206465"/>
<comment type="caution">
    <text evidence="1">The sequence shown here is derived from an EMBL/GenBank/DDBJ whole genome shotgun (WGS) entry which is preliminary data.</text>
</comment>
<dbReference type="AlphaFoldDB" id="A0A084H4N0"/>
<dbReference type="InterPro" id="IPR025916">
    <property type="entry name" value="YdjO"/>
</dbReference>
<reference evidence="1 2" key="1">
    <citation type="journal article" date="2005" name="Int. J. Syst. Evol. Microbiol.">
        <title>Bacillus cibi sp. nov., isolated from jeotgal, a traditional Korean fermented seafood.</title>
        <authorList>
            <person name="Yoon J.H."/>
            <person name="Lee C.H."/>
            <person name="Oh T.K."/>
        </authorList>
    </citation>
    <scope>NUCLEOTIDE SEQUENCE [LARGE SCALE GENOMIC DNA]</scope>
    <source>
        <strain evidence="1 2">DSM 16189</strain>
    </source>
</reference>
<proteinExistence type="predicted"/>
<dbReference type="Proteomes" id="UP000028549">
    <property type="component" value="Unassembled WGS sequence"/>
</dbReference>
<evidence type="ECO:0008006" key="3">
    <source>
        <dbReference type="Google" id="ProtNLM"/>
    </source>
</evidence>
<accession>A0A084H4N0</accession>
<gene>
    <name evidence="1" type="ORF">GS18_0206465</name>
</gene>
<evidence type="ECO:0000313" key="2">
    <source>
        <dbReference type="Proteomes" id="UP000028549"/>
    </source>
</evidence>
<sequence>MYFAKKGAEEPVTIIEDTTVYACESESCNGWMRKDFSTEDLSCPMCGSTMAEEVRELPQIKMDYNPFSK</sequence>
<dbReference type="Pfam" id="PF14169">
    <property type="entry name" value="YdjO"/>
    <property type="match status" value="1"/>
</dbReference>
<organism evidence="1 2">
    <name type="scientific">Metabacillus indicus</name>
    <name type="common">Bacillus indicus</name>
    <dbReference type="NCBI Taxonomy" id="246786"/>
    <lineage>
        <taxon>Bacteria</taxon>
        <taxon>Bacillati</taxon>
        <taxon>Bacillota</taxon>
        <taxon>Bacilli</taxon>
        <taxon>Bacillales</taxon>
        <taxon>Bacillaceae</taxon>
        <taxon>Metabacillus</taxon>
    </lineage>
</organism>
<dbReference type="EMBL" id="JNVC02000001">
    <property type="protein sequence ID" value="KEZ54542.1"/>
    <property type="molecule type" value="Genomic_DNA"/>
</dbReference>
<dbReference type="OrthoDB" id="1955171at2"/>
<keyword evidence="2" id="KW-1185">Reference proteome</keyword>
<dbReference type="RefSeq" id="WP_029280847.1">
    <property type="nucleotide sequence ID" value="NZ_CANLZQ010000004.1"/>
</dbReference>
<protein>
    <recommendedName>
        <fullName evidence="3">Cold-shock protein</fullName>
    </recommendedName>
</protein>
<name>A0A084H4N0_METID</name>
<evidence type="ECO:0000313" key="1">
    <source>
        <dbReference type="EMBL" id="KEZ54542.1"/>
    </source>
</evidence>